<evidence type="ECO:0008006" key="3">
    <source>
        <dbReference type="Google" id="ProtNLM"/>
    </source>
</evidence>
<protein>
    <recommendedName>
        <fullName evidence="3">WxL domain-containing protein</fullName>
    </recommendedName>
</protein>
<organism evidence="1 2">
    <name type="scientific">Bombilactobacillus folatiphilus</name>
    <dbReference type="NCBI Taxonomy" id="2923362"/>
    <lineage>
        <taxon>Bacteria</taxon>
        <taxon>Bacillati</taxon>
        <taxon>Bacillota</taxon>
        <taxon>Bacilli</taxon>
        <taxon>Lactobacillales</taxon>
        <taxon>Lactobacillaceae</taxon>
        <taxon>Bombilactobacillus</taxon>
    </lineage>
</organism>
<dbReference type="Pfam" id="PF20585">
    <property type="entry name" value="Pectate_lyase_5"/>
    <property type="match status" value="1"/>
</dbReference>
<evidence type="ECO:0000313" key="1">
    <source>
        <dbReference type="EMBL" id="UQS82327.1"/>
    </source>
</evidence>
<dbReference type="EMBL" id="CP093366">
    <property type="protein sequence ID" value="UQS82327.1"/>
    <property type="molecule type" value="Genomic_DNA"/>
</dbReference>
<keyword evidence="2" id="KW-1185">Reference proteome</keyword>
<proteinExistence type="predicted"/>
<name>A0ABY4P9M0_9LACO</name>
<dbReference type="RefSeq" id="WP_249514596.1">
    <property type="nucleotide sequence ID" value="NZ_CP093366.1"/>
</dbReference>
<sequence>MNNYKYLLKILKLFLLFVTAYLLLISHCQLVRAAHSKNLNLTTNNLIVDSALHSPQTQTQDNTKNFDYLTQPSPMVDNIAREATAHPGLYMYDNYANLNGQFYWADSDAQASVADGKNYFTVDNDPDAKDNQDDFNYLIKNGENLGSSATYTAYVSTAQGFLEAVYDEDSPDAKNDNVSHISKIVIKNDLDLSKDYCDYTGYRGLTFEWNYTRHFKMDIEGNNHSIEFADCSIALISNGSSTNKDSTFSVSDAGAICSTLYKEDWTLKDLHAYDQSYWGPIAANNGVADNAQKADEGKDNNYIQRHGGFTRITYDNFTDVGAQTHNGYSSKANSDIVIKDRVDLSSVKSYKYNGKVYESQDKNQQIFEASNITFSKGCLFTGYTYDASGITLSGSTTHSEDPSRAHEHNVVKLEDGAKVYLFPHGDASAENSGDSPNINMPYAITSIGNNSKIELHGNSELYMISNDAPPKGQYYTSSDPLRNNHSLAGGLYVGGKCDVEYHKDSTGSPILRVQSNDDSTMDYNNPQNNVMDDDGNFPAGRETNSNAAGDANVQESSYSNAMGDAHSNYGQYISPDTNSTGATLASKPLVYLGGAGSSANLDNGTFSVQTHNLHDFGTGNSSNSIGLSAGRGQVMDIASGMKVTINKDGIFNLKNTGASNTGGAIILLYADNGMDLNIYNPEKINLDLGTNNNPNSDIVYVNGGSATSPGGSVNVFNSTFSASGNSSAISGPSGSLGTGNNDDVTLDNVPIQKLEVPFAYWAIMGNLLQDGTKDVYASKDNLAKLNIGLAAMNGKEFHQITFGKLDSPLINNATDDVIPAHSMDIKGTISHYDNDTAFTPATPLLHLSLVRQDGSTYDLGTVNNSQQSYWGYTDSSNNAITKPVSPGILGVGEDGKQNGLVSSDRTGDVVLTAPLYLNDGVDDADHPDDQDVKITQTASDPKSSVFDYTIDFANALKKYNEFAEKPDSGKTPINDLKSSDKLMVSAVTNYQETPLQTVNVTNLFLSTGDSKDVLLGDEVAVPLSYYDGDPNAKKLHLNGTVIGDGTSKTVTTGDDPLNITHPADKKDVPTTWNIADVTDKVGQHTLSFDGKDDIDPANPYPTSGQLTYDYNVLPFPKYQGTKKLSHLNEQTYTDGDQTIHTASAGNNKLVTTFKPVGHHDLAEVKLSLHQPTSGAITTSSAYQITASYPDTTDSTKTVTKTITEPMATNDGVYTLTANDFGFGVADFPVDTTFTIQQDVNVTGDIQSLFSSAADTLSTIDSDGAEHVLATTNAPKNWITNHDVELFVPQKLNYTAKLFDKKKDFYPDDSEDKPEVELKNNFTGDENITLIAKYEGESTDDKVGPLLMYGSCDNAQSLEDDVTIDKCSLAGSTSKKINLKPSSPTETTGLFIQVPDDGSHKLNNKTTYKGKVTWSLSNSIS</sequence>
<reference evidence="1" key="1">
    <citation type="journal article" date="2022" name="Int. J. Syst. Evol. Microbiol.">
        <title>Apilactobacillus apisilvae sp. nov., Nicolia spurrieriana gen. nov. sp. nov., Bombilactobacillus folatiphilus sp. nov. and Bombilactobacillus thymidiniphilus sp. nov., four new lactic acid bacterial isolates from stingless bees Tetragonula carbonaria and Austroplebeia australis.</title>
        <authorList>
            <person name="Oliphant S.A."/>
            <person name="Watson-Haigh N.S."/>
            <person name="Sumby K.M."/>
            <person name="Gardner J."/>
            <person name="Groom S."/>
            <person name="Jiranek V."/>
        </authorList>
    </citation>
    <scope>NUCLEOTIDE SEQUENCE</scope>
    <source>
        <strain evidence="1">SG4_D2</strain>
    </source>
</reference>
<dbReference type="Proteomes" id="UP000831495">
    <property type="component" value="Chromosome"/>
</dbReference>
<accession>A0ABY4P9M0</accession>
<dbReference type="InterPro" id="IPR046776">
    <property type="entry name" value="Pectate_lyase_5"/>
</dbReference>
<gene>
    <name evidence="1" type="ORF">MOO45_01135</name>
</gene>
<evidence type="ECO:0000313" key="2">
    <source>
        <dbReference type="Proteomes" id="UP000831495"/>
    </source>
</evidence>